<protein>
    <submittedName>
        <fullName evidence="2">Uncharacterized protein</fullName>
    </submittedName>
</protein>
<dbReference type="Proteomes" id="UP000823388">
    <property type="component" value="Chromosome 7K"/>
</dbReference>
<accession>A0A8T0QAB1</accession>
<comment type="caution">
    <text evidence="2">The sequence shown here is derived from an EMBL/GenBank/DDBJ whole genome shotgun (WGS) entry which is preliminary data.</text>
</comment>
<evidence type="ECO:0000256" key="1">
    <source>
        <dbReference type="SAM" id="MobiDB-lite"/>
    </source>
</evidence>
<proteinExistence type="predicted"/>
<keyword evidence="3" id="KW-1185">Reference proteome</keyword>
<gene>
    <name evidence="2" type="ORF">PVAP13_7KG022300</name>
</gene>
<feature type="region of interest" description="Disordered" evidence="1">
    <location>
        <begin position="100"/>
        <end position="134"/>
    </location>
</feature>
<reference evidence="2 3" key="1">
    <citation type="submission" date="2020-05" db="EMBL/GenBank/DDBJ databases">
        <title>WGS assembly of Panicum virgatum.</title>
        <authorList>
            <person name="Lovell J.T."/>
            <person name="Jenkins J."/>
            <person name="Shu S."/>
            <person name="Juenger T.E."/>
            <person name="Schmutz J."/>
        </authorList>
    </citation>
    <scope>NUCLEOTIDE SEQUENCE [LARGE SCALE GENOMIC DNA]</scope>
    <source>
        <strain evidence="3">cv. AP13</strain>
    </source>
</reference>
<feature type="compositionally biased region" description="Low complexity" evidence="1">
    <location>
        <begin position="123"/>
        <end position="134"/>
    </location>
</feature>
<dbReference type="EMBL" id="CM029049">
    <property type="protein sequence ID" value="KAG2570840.1"/>
    <property type="molecule type" value="Genomic_DNA"/>
</dbReference>
<dbReference type="AlphaFoldDB" id="A0A8T0QAB1"/>
<name>A0A8T0QAB1_PANVG</name>
<evidence type="ECO:0000313" key="3">
    <source>
        <dbReference type="Proteomes" id="UP000823388"/>
    </source>
</evidence>
<sequence>MAAAPLFFFFLRGCRSPDYVPTSALWEGPICLGRDQDKKMGRSTLDKLEEITFGPGVQRPAGSTEDAMQVLEQQVHEIYLKKKSRSMRWTFIRLIRPGRPARGKASPELVPARSRTTAGQPQRASSRLAANRSSIRVSKRGQHRLIRELDFVNPDVPVGEDVVAAYVSTYKEPLPGKAVKALRSATKLDCKPIAAALKAVAAGGGASAGEP</sequence>
<organism evidence="2 3">
    <name type="scientific">Panicum virgatum</name>
    <name type="common">Blackwell switchgrass</name>
    <dbReference type="NCBI Taxonomy" id="38727"/>
    <lineage>
        <taxon>Eukaryota</taxon>
        <taxon>Viridiplantae</taxon>
        <taxon>Streptophyta</taxon>
        <taxon>Embryophyta</taxon>
        <taxon>Tracheophyta</taxon>
        <taxon>Spermatophyta</taxon>
        <taxon>Magnoliopsida</taxon>
        <taxon>Liliopsida</taxon>
        <taxon>Poales</taxon>
        <taxon>Poaceae</taxon>
        <taxon>PACMAD clade</taxon>
        <taxon>Panicoideae</taxon>
        <taxon>Panicodae</taxon>
        <taxon>Paniceae</taxon>
        <taxon>Panicinae</taxon>
        <taxon>Panicum</taxon>
        <taxon>Panicum sect. Hiantes</taxon>
    </lineage>
</organism>
<evidence type="ECO:0000313" key="2">
    <source>
        <dbReference type="EMBL" id="KAG2570840.1"/>
    </source>
</evidence>